<keyword evidence="2" id="KW-1185">Reference proteome</keyword>
<proteinExistence type="predicted"/>
<gene>
    <name evidence="1" type="ORF">GMARGA_LOCUS37571</name>
</gene>
<reference evidence="1 2" key="1">
    <citation type="submission" date="2021-06" db="EMBL/GenBank/DDBJ databases">
        <authorList>
            <person name="Kallberg Y."/>
            <person name="Tangrot J."/>
            <person name="Rosling A."/>
        </authorList>
    </citation>
    <scope>NUCLEOTIDE SEQUENCE [LARGE SCALE GENOMIC DNA]</scope>
    <source>
        <strain evidence="1 2">120-4 pot B 10/14</strain>
    </source>
</reference>
<evidence type="ECO:0000313" key="2">
    <source>
        <dbReference type="Proteomes" id="UP000789901"/>
    </source>
</evidence>
<organism evidence="1 2">
    <name type="scientific">Gigaspora margarita</name>
    <dbReference type="NCBI Taxonomy" id="4874"/>
    <lineage>
        <taxon>Eukaryota</taxon>
        <taxon>Fungi</taxon>
        <taxon>Fungi incertae sedis</taxon>
        <taxon>Mucoromycota</taxon>
        <taxon>Glomeromycotina</taxon>
        <taxon>Glomeromycetes</taxon>
        <taxon>Diversisporales</taxon>
        <taxon>Gigasporaceae</taxon>
        <taxon>Gigaspora</taxon>
    </lineage>
</organism>
<dbReference type="EMBL" id="CAJVQB010078998">
    <property type="protein sequence ID" value="CAG8845311.1"/>
    <property type="molecule type" value="Genomic_DNA"/>
</dbReference>
<evidence type="ECO:0000313" key="1">
    <source>
        <dbReference type="EMBL" id="CAG8845311.1"/>
    </source>
</evidence>
<name>A0ABN7X194_GIGMA</name>
<feature type="non-terminal residue" evidence="1">
    <location>
        <position position="1"/>
    </location>
</feature>
<accession>A0ABN7X194</accession>
<protein>
    <submittedName>
        <fullName evidence="1">5000_t:CDS:1</fullName>
    </submittedName>
</protein>
<comment type="caution">
    <text evidence="1">The sequence shown here is derived from an EMBL/GenBank/DDBJ whole genome shotgun (WGS) entry which is preliminary data.</text>
</comment>
<dbReference type="Proteomes" id="UP000789901">
    <property type="component" value="Unassembled WGS sequence"/>
</dbReference>
<sequence>VLTLNKNKQKTLDKILYNNNLMWELIIRVNTTVATKCNAYERFIFEIKNKERWIGDMNSTKY</sequence>